<comment type="caution">
    <text evidence="1">The sequence shown here is derived from an EMBL/GenBank/DDBJ whole genome shotgun (WGS) entry which is preliminary data.</text>
</comment>
<reference evidence="1" key="1">
    <citation type="submission" date="2019-02" db="EMBL/GenBank/DDBJ databases">
        <title>A novel Candidatus Liberibacter species associated with the New Zealand native fuchsia psyllid, Ctenarytaina fuchsiae.</title>
        <authorList>
            <person name="Thompson S.M."/>
            <person name="Jorgensen N."/>
            <person name="David C."/>
            <person name="Bulman S.R."/>
            <person name="Smith G.R."/>
        </authorList>
    </citation>
    <scope>NUCLEOTIDE SEQUENCE</scope>
    <source>
        <strain evidence="1">Oxford</strain>
    </source>
</reference>
<evidence type="ECO:0000313" key="2">
    <source>
        <dbReference type="Proteomes" id="UP000736856"/>
    </source>
</evidence>
<organism evidence="1 2">
    <name type="scientific">Candidatus Liberibacter ctenarytainae</name>
    <dbReference type="NCBI Taxonomy" id="2020335"/>
    <lineage>
        <taxon>Bacteria</taxon>
        <taxon>Pseudomonadati</taxon>
        <taxon>Pseudomonadota</taxon>
        <taxon>Alphaproteobacteria</taxon>
        <taxon>Hyphomicrobiales</taxon>
        <taxon>Rhizobiaceae</taxon>
        <taxon>Liberibacter</taxon>
    </lineage>
</organism>
<accession>A0A937ASS4</accession>
<dbReference type="Proteomes" id="UP000736856">
    <property type="component" value="Unassembled WGS sequence"/>
</dbReference>
<proteinExistence type="predicted"/>
<gene>
    <name evidence="1" type="ORF">EU981_04685</name>
</gene>
<evidence type="ECO:0000313" key="1">
    <source>
        <dbReference type="EMBL" id="MBL0849350.1"/>
    </source>
</evidence>
<protein>
    <submittedName>
        <fullName evidence="1">Uncharacterized protein</fullName>
    </submittedName>
</protein>
<sequence>MFSFAPPTEDGVEIWMRAHAHQITGDLPKAGFFTGLGRSIAYLPIRIGEKVLSSRLSDDYVPHKDEPNSQGFAAQFVEGISDLAPLIAGGAAVSYALRAIPTPPTQAIGWGVFALTQLIKHEKKFSALAAYMYGVSSKYNESRRDHMHHGIDEGTASQLAWPEAFMGTAALSIPLASPFKSFKSKLISDLAIPTGISMGKRGLMSEILERNGYSEMAKNVKACDMYAVTADILLFSLILISGYQRLQSLGKLIKRLWTVYQRLQSLGRPIKRLWTVALMPLKKANKLLHHALDEAYLRKNILDEFKQVEAGSKLQALYGKLFHRAGASEISLEKKIEAHSREFLAPLEEFTKVGSKNWGLTVDKDFAMHVFKEIHGEDSGNPVSRKLATEYRKVMEEGYRQADEAGIGFKFRENRIPQPMDSYKLTTTSSAKFAHDMMNLVDMERYKNMDGSTFSADQMKNLFIEAFDTNIGLKLQPKMPFKGKLGQKRTHERVFHFKDADSHLAFMEKYGSTTHAVDLLVSDVKSLSRDIVIAREFGPNADTFIRQTMAKVAQEDIIATAGKKGTRDIWGRNKIEVLAKRTESMWDVLHGGDW</sequence>
<dbReference type="EMBL" id="SEOL01000012">
    <property type="protein sequence ID" value="MBL0849350.1"/>
    <property type="molecule type" value="Genomic_DNA"/>
</dbReference>
<name>A0A937ASS4_9HYPH</name>
<dbReference type="AlphaFoldDB" id="A0A937ASS4"/>